<dbReference type="Proteomes" id="UP000294530">
    <property type="component" value="Unassembled WGS sequence"/>
</dbReference>
<gene>
    <name evidence="2" type="ORF">CCR75_008492</name>
</gene>
<feature type="region of interest" description="Disordered" evidence="1">
    <location>
        <begin position="102"/>
        <end position="125"/>
    </location>
</feature>
<dbReference type="GeneID" id="94352215"/>
<feature type="compositionally biased region" description="Polar residues" evidence="1">
    <location>
        <begin position="27"/>
        <end position="38"/>
    </location>
</feature>
<evidence type="ECO:0000313" key="3">
    <source>
        <dbReference type="Proteomes" id="UP000294530"/>
    </source>
</evidence>
<protein>
    <submittedName>
        <fullName evidence="2">Uncharacterized protein</fullName>
    </submittedName>
</protein>
<accession>A0A976FN91</accession>
<feature type="region of interest" description="Disordered" evidence="1">
    <location>
        <begin position="1"/>
        <end position="53"/>
    </location>
</feature>
<sequence>MSLANPPRLNYKPAGCGETESDMPITDRQQAADTTQPEQEPESKRVQTPENDDALSVISSNVSLHDSDFDFSPLDFDKNFTLLTPPPHRRIFANFSKDSSGKLSTPSPVYVSNSSTMSSPSQYMKSSEPTIATSIGKEKQTVKTPQRRSNVPNSKRSFTTMHEKIPSAGQEKEMAAKRYKAEDKAQSRAVTATIPQQHVSQQLESIHCCKQEVHACQSAHDAIKSVAITSGRVEIDQASLPSGLVRCPSEQDSFFSYVNSLSSEDDFDTPVMSMRLSPSLSCSSYNLPKLLPPFPENEQRQSFDANNDNDISDDATLIRSLPTIQAKETPSFLVAGSFAGEYKSGFNCASKIVSPKLINAYLPNIQASTRATPGKTERSKLAGHSVMKLKLHTSCEASPSLLYSHTTRDLQAINKSLKRERHMCRRTANTENFSTITIQRKLLQSPNKLATSKRLTRSPLQQWNGQTPTGNELPNSCTHVSNEKASARLALRMTKNTSLLSPLPQSPQAGQIVALTTRKYTKKKRKATQNVSTKAIKSSATTRLQAITLAKQVKRKGTISTSDKLTTLTPLASDAAVRATFQKRHFRSTMLLH</sequence>
<dbReference type="EMBL" id="SHOA02000008">
    <property type="protein sequence ID" value="TDH69863.1"/>
    <property type="molecule type" value="Genomic_DNA"/>
</dbReference>
<comment type="caution">
    <text evidence="2">The sequence shown here is derived from an EMBL/GenBank/DDBJ whole genome shotgun (WGS) entry which is preliminary data.</text>
</comment>
<reference evidence="2 3" key="1">
    <citation type="journal article" date="2021" name="Genome Biol.">
        <title>AFLAP: assembly-free linkage analysis pipeline using k-mers from genome sequencing data.</title>
        <authorList>
            <person name="Fletcher K."/>
            <person name="Zhang L."/>
            <person name="Gil J."/>
            <person name="Han R."/>
            <person name="Cavanaugh K."/>
            <person name="Michelmore R."/>
        </authorList>
    </citation>
    <scope>NUCLEOTIDE SEQUENCE [LARGE SCALE GENOMIC DNA]</scope>
    <source>
        <strain evidence="2 3">SF5</strain>
    </source>
</reference>
<dbReference type="AlphaFoldDB" id="A0A976FN91"/>
<dbReference type="OrthoDB" id="6283463at2759"/>
<evidence type="ECO:0000313" key="2">
    <source>
        <dbReference type="EMBL" id="TDH69863.1"/>
    </source>
</evidence>
<dbReference type="KEGG" id="blac:94352215"/>
<dbReference type="RefSeq" id="XP_067819362.1">
    <property type="nucleotide sequence ID" value="XM_067966544.1"/>
</dbReference>
<name>A0A976FN91_BRELC</name>
<evidence type="ECO:0000256" key="1">
    <source>
        <dbReference type="SAM" id="MobiDB-lite"/>
    </source>
</evidence>
<keyword evidence="3" id="KW-1185">Reference proteome</keyword>
<organism evidence="2 3">
    <name type="scientific">Bremia lactucae</name>
    <name type="common">Lettuce downy mildew</name>
    <dbReference type="NCBI Taxonomy" id="4779"/>
    <lineage>
        <taxon>Eukaryota</taxon>
        <taxon>Sar</taxon>
        <taxon>Stramenopiles</taxon>
        <taxon>Oomycota</taxon>
        <taxon>Peronosporomycetes</taxon>
        <taxon>Peronosporales</taxon>
        <taxon>Peronosporaceae</taxon>
        <taxon>Bremia</taxon>
    </lineage>
</organism>
<proteinExistence type="predicted"/>